<evidence type="ECO:0000313" key="2">
    <source>
        <dbReference type="EMBL" id="MDC8786020.1"/>
    </source>
</evidence>
<feature type="compositionally biased region" description="Polar residues" evidence="1">
    <location>
        <begin position="1"/>
        <end position="14"/>
    </location>
</feature>
<dbReference type="RefSeq" id="WP_273597135.1">
    <property type="nucleotide sequence ID" value="NZ_JAQQXS010000010.1"/>
</dbReference>
<protein>
    <submittedName>
        <fullName evidence="2">Uncharacterized protein</fullName>
    </submittedName>
</protein>
<organism evidence="2 3">
    <name type="scientific">Roseateles koreensis</name>
    <dbReference type="NCBI Taxonomy" id="2987526"/>
    <lineage>
        <taxon>Bacteria</taxon>
        <taxon>Pseudomonadati</taxon>
        <taxon>Pseudomonadota</taxon>
        <taxon>Betaproteobacteria</taxon>
        <taxon>Burkholderiales</taxon>
        <taxon>Sphaerotilaceae</taxon>
        <taxon>Roseateles</taxon>
    </lineage>
</organism>
<feature type="region of interest" description="Disordered" evidence="1">
    <location>
        <begin position="172"/>
        <end position="204"/>
    </location>
</feature>
<dbReference type="Proteomes" id="UP001219862">
    <property type="component" value="Unassembled WGS sequence"/>
</dbReference>
<accession>A0ABT5KUA3</accession>
<reference evidence="2 3" key="1">
    <citation type="submission" date="2022-10" db="EMBL/GenBank/DDBJ databases">
        <title>paucibacter sp. hw8 Genome sequencing.</title>
        <authorList>
            <person name="Park S."/>
        </authorList>
    </citation>
    <scope>NUCLEOTIDE SEQUENCE [LARGE SCALE GENOMIC DNA]</scope>
    <source>
        <strain evidence="3">hw8</strain>
    </source>
</reference>
<dbReference type="EMBL" id="JAQQXS010000010">
    <property type="protein sequence ID" value="MDC8786020.1"/>
    <property type="molecule type" value="Genomic_DNA"/>
</dbReference>
<feature type="compositionally biased region" description="Basic and acidic residues" evidence="1">
    <location>
        <begin position="20"/>
        <end position="30"/>
    </location>
</feature>
<feature type="compositionally biased region" description="Low complexity" evidence="1">
    <location>
        <begin position="55"/>
        <end position="112"/>
    </location>
</feature>
<evidence type="ECO:0000313" key="3">
    <source>
        <dbReference type="Proteomes" id="UP001219862"/>
    </source>
</evidence>
<evidence type="ECO:0000256" key="1">
    <source>
        <dbReference type="SAM" id="MobiDB-lite"/>
    </source>
</evidence>
<comment type="caution">
    <text evidence="2">The sequence shown here is derived from an EMBL/GenBank/DDBJ whole genome shotgun (WGS) entry which is preliminary data.</text>
</comment>
<name>A0ABT5KUA3_9BURK</name>
<proteinExistence type="predicted"/>
<keyword evidence="3" id="KW-1185">Reference proteome</keyword>
<sequence>MIASISNVTDSVAASSVRPAVDESIRRRDTAPATAPSAEGNNSAVVEISSEGARRAAQAIKAQSAGATATDSSDAASASAASSGQAIQVSAATASAASATTATNNTSSTGGSKQYQDADTNHDGVVSVLEARAYDFKHPSIPAPDFGGAPAKGRSANAEVKVYEALARAGQSHANNVNSANSTKNGVHQGANPNTAVTSGASSA</sequence>
<feature type="region of interest" description="Disordered" evidence="1">
    <location>
        <begin position="1"/>
        <end position="121"/>
    </location>
</feature>
<gene>
    <name evidence="2" type="ORF">PRZ01_12550</name>
</gene>